<evidence type="ECO:0000256" key="1">
    <source>
        <dbReference type="SAM" id="MobiDB-lite"/>
    </source>
</evidence>
<gene>
    <name evidence="2" type="ORF">Tco_0751096</name>
</gene>
<dbReference type="Proteomes" id="UP001151760">
    <property type="component" value="Unassembled WGS sequence"/>
</dbReference>
<reference evidence="2" key="1">
    <citation type="journal article" date="2022" name="Int. J. Mol. Sci.">
        <title>Draft Genome of Tanacetum Coccineum: Genomic Comparison of Closely Related Tanacetum-Family Plants.</title>
        <authorList>
            <person name="Yamashiro T."/>
            <person name="Shiraishi A."/>
            <person name="Nakayama K."/>
            <person name="Satake H."/>
        </authorList>
    </citation>
    <scope>NUCLEOTIDE SEQUENCE</scope>
</reference>
<evidence type="ECO:0000313" key="2">
    <source>
        <dbReference type="EMBL" id="GJS84555.1"/>
    </source>
</evidence>
<reference evidence="2" key="2">
    <citation type="submission" date="2022-01" db="EMBL/GenBank/DDBJ databases">
        <authorList>
            <person name="Yamashiro T."/>
            <person name="Shiraishi A."/>
            <person name="Satake H."/>
            <person name="Nakayama K."/>
        </authorList>
    </citation>
    <scope>NUCLEOTIDE SEQUENCE</scope>
</reference>
<feature type="compositionally biased region" description="Basic and acidic residues" evidence="1">
    <location>
        <begin position="41"/>
        <end position="54"/>
    </location>
</feature>
<proteinExistence type="predicted"/>
<sequence length="187" mass="21225">MAPKRTTKSTPATTTTPTTSVTDEQLKALIDQCIADALATRDADRSRNGEDNHDSGTGVRRQAPLARECTYPDYMKCKPLYFKGTKGVVELTQWFERIEIELALMCARMFPEESDKIKRYVGGLPDMIHGSVMASKPKTMQDVIEFATNLMDKKIRTFAKRQSENKRKQDTTAIEQEAEHELCCKVW</sequence>
<keyword evidence="3" id="KW-1185">Reference proteome</keyword>
<evidence type="ECO:0008006" key="4">
    <source>
        <dbReference type="Google" id="ProtNLM"/>
    </source>
</evidence>
<dbReference type="EMBL" id="BQNB010010983">
    <property type="protein sequence ID" value="GJS84555.1"/>
    <property type="molecule type" value="Genomic_DNA"/>
</dbReference>
<feature type="region of interest" description="Disordered" evidence="1">
    <location>
        <begin position="41"/>
        <end position="61"/>
    </location>
</feature>
<feature type="region of interest" description="Disordered" evidence="1">
    <location>
        <begin position="1"/>
        <end position="21"/>
    </location>
</feature>
<comment type="caution">
    <text evidence="2">The sequence shown here is derived from an EMBL/GenBank/DDBJ whole genome shotgun (WGS) entry which is preliminary data.</text>
</comment>
<feature type="compositionally biased region" description="Low complexity" evidence="1">
    <location>
        <begin position="8"/>
        <end position="21"/>
    </location>
</feature>
<protein>
    <recommendedName>
        <fullName evidence="4">Reverse transcriptase domain-containing protein</fullName>
    </recommendedName>
</protein>
<evidence type="ECO:0000313" key="3">
    <source>
        <dbReference type="Proteomes" id="UP001151760"/>
    </source>
</evidence>
<organism evidence="2 3">
    <name type="scientific">Tanacetum coccineum</name>
    <dbReference type="NCBI Taxonomy" id="301880"/>
    <lineage>
        <taxon>Eukaryota</taxon>
        <taxon>Viridiplantae</taxon>
        <taxon>Streptophyta</taxon>
        <taxon>Embryophyta</taxon>
        <taxon>Tracheophyta</taxon>
        <taxon>Spermatophyta</taxon>
        <taxon>Magnoliopsida</taxon>
        <taxon>eudicotyledons</taxon>
        <taxon>Gunneridae</taxon>
        <taxon>Pentapetalae</taxon>
        <taxon>asterids</taxon>
        <taxon>campanulids</taxon>
        <taxon>Asterales</taxon>
        <taxon>Asteraceae</taxon>
        <taxon>Asteroideae</taxon>
        <taxon>Anthemideae</taxon>
        <taxon>Anthemidinae</taxon>
        <taxon>Tanacetum</taxon>
    </lineage>
</organism>
<name>A0ABQ4Z3B0_9ASTR</name>
<accession>A0ABQ4Z3B0</accession>